<dbReference type="InterPro" id="IPR003680">
    <property type="entry name" value="Flavodoxin_fold"/>
</dbReference>
<comment type="similarity">
    <text evidence="1">Belongs to the NAD(P)H dehydrogenase (quinone) family.</text>
</comment>
<keyword evidence="5" id="KW-1185">Reference proteome</keyword>
<dbReference type="EMBL" id="JBANBB010000001">
    <property type="protein sequence ID" value="MEK0306515.1"/>
    <property type="molecule type" value="Genomic_DNA"/>
</dbReference>
<keyword evidence="2 4" id="KW-0560">Oxidoreductase</keyword>
<evidence type="ECO:0000259" key="3">
    <source>
        <dbReference type="Pfam" id="PF02525"/>
    </source>
</evidence>
<dbReference type="Gene3D" id="3.40.50.360">
    <property type="match status" value="1"/>
</dbReference>
<evidence type="ECO:0000256" key="2">
    <source>
        <dbReference type="ARBA" id="ARBA00023002"/>
    </source>
</evidence>
<dbReference type="InterPro" id="IPR029039">
    <property type="entry name" value="Flavoprotein-like_sf"/>
</dbReference>
<proteinExistence type="inferred from homology"/>
<sequence length="205" mass="21999">MKVVAVTSNPEPGSLTNAAGNAILDGAAESGAMTELIDLAAEGFNPVYSREDRLHYLGRGPVPDDVMAMQARIRDADVLALVFPVYWYTMPALMKGFLDRVICRGFAYDPSGVPGVLAGKVVRVVMLTGAGEDWYQSSGIGRALEDQICKQTFLKYCGVKEAGIVYVDNLTSGDDSPEARAAADRHLVRLALMGRELAWSGQGGR</sequence>
<organism evidence="4 5">
    <name type="scientific">Bifidobacterium favimelis</name>
    <dbReference type="NCBI Taxonomy" id="3122979"/>
    <lineage>
        <taxon>Bacteria</taxon>
        <taxon>Bacillati</taxon>
        <taxon>Actinomycetota</taxon>
        <taxon>Actinomycetes</taxon>
        <taxon>Bifidobacteriales</taxon>
        <taxon>Bifidobacteriaceae</taxon>
        <taxon>Bifidobacterium</taxon>
    </lineage>
</organism>
<reference evidence="4 5" key="1">
    <citation type="submission" date="2024-02" db="EMBL/GenBank/DDBJ databases">
        <title>Bifidobacterium honeyensis sp. nov., isolated from the comb honey.</title>
        <authorList>
            <person name="Liu W."/>
            <person name="Li Y."/>
        </authorList>
    </citation>
    <scope>NUCLEOTIDE SEQUENCE [LARGE SCALE GENOMIC DNA]</scope>
    <source>
        <strain evidence="4 5">IMAU50988</strain>
    </source>
</reference>
<dbReference type="Pfam" id="PF02525">
    <property type="entry name" value="Flavodoxin_2"/>
    <property type="match status" value="1"/>
</dbReference>
<evidence type="ECO:0000313" key="4">
    <source>
        <dbReference type="EMBL" id="MEK0306515.1"/>
    </source>
</evidence>
<evidence type="ECO:0000256" key="1">
    <source>
        <dbReference type="ARBA" id="ARBA00006252"/>
    </source>
</evidence>
<feature type="domain" description="Flavodoxin-like fold" evidence="3">
    <location>
        <begin position="1"/>
        <end position="186"/>
    </location>
</feature>
<dbReference type="EC" id="1.-.-.-" evidence="4"/>
<dbReference type="InterPro" id="IPR051545">
    <property type="entry name" value="NAD(P)H_dehydrogenase_qn"/>
</dbReference>
<dbReference type="PANTHER" id="PTHR10204:SF34">
    <property type="entry name" value="NAD(P)H DEHYDROGENASE [QUINONE] 1 ISOFORM 1"/>
    <property type="match status" value="1"/>
</dbReference>
<name>A0ABU8ZNE6_9BIFI</name>
<dbReference type="GO" id="GO:0016491">
    <property type="term" value="F:oxidoreductase activity"/>
    <property type="evidence" value="ECO:0007669"/>
    <property type="project" value="UniProtKB-KW"/>
</dbReference>
<accession>A0ABU8ZNE6</accession>
<comment type="caution">
    <text evidence="4">The sequence shown here is derived from an EMBL/GenBank/DDBJ whole genome shotgun (WGS) entry which is preliminary data.</text>
</comment>
<evidence type="ECO:0000313" key="5">
    <source>
        <dbReference type="Proteomes" id="UP001373159"/>
    </source>
</evidence>
<dbReference type="Proteomes" id="UP001373159">
    <property type="component" value="Unassembled WGS sequence"/>
</dbReference>
<dbReference type="RefSeq" id="WP_340469045.1">
    <property type="nucleotide sequence ID" value="NZ_JBANBB010000001.1"/>
</dbReference>
<protein>
    <submittedName>
        <fullName evidence="4">NAD(P)H-dependent oxidoreductase</fullName>
        <ecNumber evidence="4">1.-.-.-</ecNumber>
    </submittedName>
</protein>
<gene>
    <name evidence="4" type="ORF">V8P97_03390</name>
</gene>
<dbReference type="PANTHER" id="PTHR10204">
    <property type="entry name" value="NAD P H OXIDOREDUCTASE-RELATED"/>
    <property type="match status" value="1"/>
</dbReference>
<dbReference type="SUPFAM" id="SSF52218">
    <property type="entry name" value="Flavoproteins"/>
    <property type="match status" value="1"/>
</dbReference>